<dbReference type="CDD" id="cd02028">
    <property type="entry name" value="UMPK_like"/>
    <property type="match status" value="1"/>
</dbReference>
<dbReference type="PANTHER" id="PTHR10285">
    <property type="entry name" value="URIDINE KINASE"/>
    <property type="match status" value="1"/>
</dbReference>
<protein>
    <submittedName>
        <fullName evidence="2">Nucleoside kinase</fullName>
    </submittedName>
</protein>
<evidence type="ECO:0000313" key="2">
    <source>
        <dbReference type="EMBL" id="MBL4936786.1"/>
    </source>
</evidence>
<keyword evidence="2" id="KW-0418">Kinase</keyword>
<dbReference type="EMBL" id="JAESWC010000008">
    <property type="protein sequence ID" value="MBL4936786.1"/>
    <property type="molecule type" value="Genomic_DNA"/>
</dbReference>
<dbReference type="InterPro" id="IPR018163">
    <property type="entry name" value="Thr/Ala-tRNA-synth_IIc_edit"/>
</dbReference>
<dbReference type="RefSeq" id="WP_202749539.1">
    <property type="nucleotide sequence ID" value="NZ_JAESWC010000008.1"/>
</dbReference>
<organism evidence="2 3">
    <name type="scientific">Clostridium rhizosphaerae</name>
    <dbReference type="NCBI Taxonomy" id="2803861"/>
    <lineage>
        <taxon>Bacteria</taxon>
        <taxon>Bacillati</taxon>
        <taxon>Bacillota</taxon>
        <taxon>Clostridia</taxon>
        <taxon>Eubacteriales</taxon>
        <taxon>Clostridiaceae</taxon>
        <taxon>Clostridium</taxon>
    </lineage>
</organism>
<keyword evidence="3" id="KW-1185">Reference proteome</keyword>
<dbReference type="InterPro" id="IPR003593">
    <property type="entry name" value="AAA+_ATPase"/>
</dbReference>
<evidence type="ECO:0000313" key="3">
    <source>
        <dbReference type="Proteomes" id="UP000632377"/>
    </source>
</evidence>
<accession>A0ABS1TDT6</accession>
<dbReference type="InterPro" id="IPR027417">
    <property type="entry name" value="P-loop_NTPase"/>
</dbReference>
<dbReference type="SMART" id="SM00382">
    <property type="entry name" value="AAA"/>
    <property type="match status" value="1"/>
</dbReference>
<dbReference type="SUPFAM" id="SSF52540">
    <property type="entry name" value="P-loop containing nucleoside triphosphate hydrolases"/>
    <property type="match status" value="1"/>
</dbReference>
<dbReference type="Pfam" id="PF00485">
    <property type="entry name" value="PRK"/>
    <property type="match status" value="1"/>
</dbReference>
<dbReference type="Gene3D" id="3.40.50.300">
    <property type="entry name" value="P-loop containing nucleotide triphosphate hydrolases"/>
    <property type="match status" value="1"/>
</dbReference>
<dbReference type="Gene3D" id="3.30.980.10">
    <property type="entry name" value="Threonyl-trna Synthetase, Chain A, domain 2"/>
    <property type="match status" value="1"/>
</dbReference>
<name>A0ABS1TDT6_9CLOT</name>
<dbReference type="SUPFAM" id="SSF55186">
    <property type="entry name" value="ThrRS/AlaRS common domain"/>
    <property type="match status" value="1"/>
</dbReference>
<comment type="caution">
    <text evidence="2">The sequence shown here is derived from an EMBL/GenBank/DDBJ whole genome shotgun (WGS) entry which is preliminary data.</text>
</comment>
<reference evidence="2 3" key="1">
    <citation type="submission" date="2021-01" db="EMBL/GenBank/DDBJ databases">
        <title>Genome public.</title>
        <authorList>
            <person name="Liu C."/>
            <person name="Sun Q."/>
        </authorList>
    </citation>
    <scope>NUCLEOTIDE SEQUENCE [LARGE SCALE GENOMIC DNA]</scope>
    <source>
        <strain evidence="2 3">YIM B02515</strain>
    </source>
</reference>
<proteinExistence type="predicted"/>
<sequence>MEKIKLNLSNGKNIEVDKGTVLYDIYKENYEEGRLPVVLVKINEKYYELTKTAEEDGDFDIVDISTNLGMRTYVRTLQFVLIKAVLELYPDAKITIEHALSKGLFGEIHRNEKRLNCEDIKNIKLKMQDIIDRDLPIRKLEVSKTEAIKIFSEYNMEDKLRLLKHVNAEKVKLYELDGRYDYFYGSMAYSTGVIKYFDLTCYESGFILRYPTEADPTVLPKFIEYRKLAKIFYETEQWGNILEVGDVGSLNDKVDNGDIRNIIHVAEALHEKKIAYIADMIHERKGTKLVLIAGPSSSGKTTFARRLGIQLRVNGFLPIPISLDDYFVDRENTPKDESGEYDFESIYALDLKLFNEHLELLLKGEEIETPTFNFKVGKREWNGERVRLPQNGILIVEGIHGLNEMLTSSIPKESKFKIYISALTQLNLDDHNRIATTDVRIIRRLVRDFLSRGYGGEQTLKMWPSIRRGEEKNIFVYQEEADVMFNSTLVYELCVLKKYALEELKKITSKSPVYYEALRLGSFLNFFKEVDMKLVPENSILREFVGGSVFYKY</sequence>
<dbReference type="Proteomes" id="UP000632377">
    <property type="component" value="Unassembled WGS sequence"/>
</dbReference>
<gene>
    <name evidence="2" type="ORF">JK636_13565</name>
</gene>
<dbReference type="InterPro" id="IPR006083">
    <property type="entry name" value="PRK/URK"/>
</dbReference>
<feature type="domain" description="AAA+ ATPase" evidence="1">
    <location>
        <begin position="286"/>
        <end position="447"/>
    </location>
</feature>
<dbReference type="GO" id="GO:0016301">
    <property type="term" value="F:kinase activity"/>
    <property type="evidence" value="ECO:0007669"/>
    <property type="project" value="UniProtKB-KW"/>
</dbReference>
<keyword evidence="2" id="KW-0808">Transferase</keyword>
<evidence type="ECO:0000259" key="1">
    <source>
        <dbReference type="SMART" id="SM00382"/>
    </source>
</evidence>